<sequence length="889" mass="95286">MSTDTTGRTSATATAEAKVIDIDLRERYEDLLSFGSFTEVQRAFATSLGFMESDLTRVLVIDDTRDLEAHADALGLIVKAPGVQQVICLAVGPPLDDVGRGLGRLVADSAVDPNRVALHKPFELASHVMLWVGDARGIGWGMGQHRAQAIATGSSPAQGPVLDALFDALLTPKVFDRVYEVVRSMPEGVASPGLRAMIGQVDDDVLADARVRAIDRILAPRRHGDEEQPDGGLVTDPFRLLLRYPRAKEAGNPILARDGGMDHVARGFRGQLKEAVNAHAVITGPGPVLQNLRAGGKAARSPAGLLTARVMQVGHDLGRLRDDLSRMFTEYDSVHPLGTTDLLELGRRGFALAPPEGTQRVDLLASLRHLVTGALDSRRPVTEIIGWLSWMHGMLVPVGSAARLDDLDRACDTDRLQYLRDMPRRLDVNLLSALAILPVLVCGLLAAAAPDSARSSALAGAGAALLVAVRGWPLVVARRMTPLANHRMSDWIFLAVLALFIGSGATALLAVGAQEPATLAQAAAALGLLAVVGLVGWWFLLGKEATQSDRSPVDLAALVIIALGAGCVGQVLGTADSLDPVLSLPVRIVAGALAFVGLMWWPYLVWSRAVRRWHPGEYVTLARAMSEGTIALMEDVARYDWSLTGPRRAGADLVRAMSLAFEDVTSALTGYSDRLRGFPARPPRSREAGVDTDVSLRLRSMGAAISDVVEADVVDLIASVIDRCWPDIEREALDALGERVVSETRHGLDRYNRHLERMGVHATPPFRADDTDRRELVDAAWQQSDRLGVLLRADVADSGLMQLCAPEHLQLLDVDARSAAVVRFAPRAAQPSLVARGPGTGAGGGWGFDPLPSAVLGELEWPEWGQVAGVLRLVRMRPGTVETVLKGGR</sequence>
<evidence type="ECO:0000313" key="2">
    <source>
        <dbReference type="EMBL" id="OHV37273.1"/>
    </source>
</evidence>
<dbReference type="OrthoDB" id="3202187at2"/>
<keyword evidence="1" id="KW-0472">Membrane</keyword>
<dbReference type="RefSeq" id="WP_071061556.1">
    <property type="nucleotide sequence ID" value="NZ_MAXA01000113.1"/>
</dbReference>
<name>A0A1S1QRD8_9ACTN</name>
<keyword evidence="1" id="KW-0812">Transmembrane</keyword>
<feature type="transmembrane region" description="Helical" evidence="1">
    <location>
        <begin position="553"/>
        <end position="572"/>
    </location>
</feature>
<keyword evidence="3" id="KW-1185">Reference proteome</keyword>
<organism evidence="2 3">
    <name type="scientific">Parafrankia soli</name>
    <dbReference type="NCBI Taxonomy" id="2599596"/>
    <lineage>
        <taxon>Bacteria</taxon>
        <taxon>Bacillati</taxon>
        <taxon>Actinomycetota</taxon>
        <taxon>Actinomycetes</taxon>
        <taxon>Frankiales</taxon>
        <taxon>Frankiaceae</taxon>
        <taxon>Parafrankia</taxon>
    </lineage>
</organism>
<comment type="caution">
    <text evidence="2">The sequence shown here is derived from an EMBL/GenBank/DDBJ whole genome shotgun (WGS) entry which is preliminary data.</text>
</comment>
<feature type="transmembrane region" description="Helical" evidence="1">
    <location>
        <begin position="489"/>
        <end position="513"/>
    </location>
</feature>
<keyword evidence="1" id="KW-1133">Transmembrane helix</keyword>
<gene>
    <name evidence="2" type="ORF">BBK14_02520</name>
</gene>
<proteinExistence type="predicted"/>
<feature type="transmembrane region" description="Helical" evidence="1">
    <location>
        <begin position="455"/>
        <end position="477"/>
    </location>
</feature>
<feature type="transmembrane region" description="Helical" evidence="1">
    <location>
        <begin position="584"/>
        <end position="606"/>
    </location>
</feature>
<feature type="transmembrane region" description="Helical" evidence="1">
    <location>
        <begin position="519"/>
        <end position="541"/>
    </location>
</feature>
<dbReference type="AlphaFoldDB" id="A0A1S1QRD8"/>
<reference evidence="3" key="1">
    <citation type="submission" date="2016-07" db="EMBL/GenBank/DDBJ databases">
        <title>Frankia sp. NRRL B-16219 Genome sequencing.</title>
        <authorList>
            <person name="Ghodhbane-Gtari F."/>
            <person name="Swanson E."/>
            <person name="Gueddou A."/>
            <person name="Louati M."/>
            <person name="Nouioui I."/>
            <person name="Hezbri K."/>
            <person name="Abebe-Akele F."/>
            <person name="Simpson S."/>
            <person name="Morris K."/>
            <person name="Thomas K."/>
            <person name="Gtari M."/>
            <person name="Tisa L.S."/>
        </authorList>
    </citation>
    <scope>NUCLEOTIDE SEQUENCE [LARGE SCALE GENOMIC DNA]</scope>
    <source>
        <strain evidence="3">NRRL B-16219</strain>
    </source>
</reference>
<feature type="transmembrane region" description="Helical" evidence="1">
    <location>
        <begin position="428"/>
        <end position="449"/>
    </location>
</feature>
<dbReference type="EMBL" id="MAXA01000113">
    <property type="protein sequence ID" value="OHV37273.1"/>
    <property type="molecule type" value="Genomic_DNA"/>
</dbReference>
<dbReference type="Proteomes" id="UP000179769">
    <property type="component" value="Unassembled WGS sequence"/>
</dbReference>
<accession>A0A1S1QRD8</accession>
<evidence type="ECO:0000313" key="3">
    <source>
        <dbReference type="Proteomes" id="UP000179769"/>
    </source>
</evidence>
<evidence type="ECO:0000256" key="1">
    <source>
        <dbReference type="SAM" id="Phobius"/>
    </source>
</evidence>
<protein>
    <submittedName>
        <fullName evidence="2">Uncharacterized protein</fullName>
    </submittedName>
</protein>